<keyword evidence="2" id="KW-1185">Reference proteome</keyword>
<reference evidence="1 2" key="1">
    <citation type="submission" date="2024-03" db="EMBL/GenBank/DDBJ databases">
        <title>Aquirufa genome sequencing.</title>
        <authorList>
            <person name="Pitt A."/>
            <person name="Hahn M.W."/>
        </authorList>
    </citation>
    <scope>NUCLEOTIDE SEQUENCE [LARGE SCALE GENOMIC DNA]</scope>
    <source>
        <strain evidence="1 2">PLAD-142S6K</strain>
    </source>
</reference>
<name>A0ABW6D0Z9_9BACT</name>
<dbReference type="EMBL" id="JBBKYA010000002">
    <property type="protein sequence ID" value="MFD3275456.1"/>
    <property type="molecule type" value="Genomic_DNA"/>
</dbReference>
<sequence>MENVNSDLRESIINSISLKDPLIDIGEAILDSKISNEILKEIPILGWISKTVTVVDKVRTKFLVDKIFKFVNGLSDINEGEFREFEAKYLSNPEDMEGFYSALLVAIDRVDHLDKMKIIANLFSNLMIGKIDESFFQRSFNIIQSLYFNDLKDFIENKLIFTYDEIYERSNINHALLSLGLLTFHIIDNQNSNKRVPNETNLKFHYVYSSFGRKFIDACQFNSSKRIF</sequence>
<dbReference type="Proteomes" id="UP001598114">
    <property type="component" value="Unassembled WGS sequence"/>
</dbReference>
<proteinExistence type="predicted"/>
<accession>A0ABW6D0Z9</accession>
<evidence type="ECO:0000313" key="2">
    <source>
        <dbReference type="Proteomes" id="UP001598114"/>
    </source>
</evidence>
<dbReference type="RefSeq" id="WP_377975409.1">
    <property type="nucleotide sequence ID" value="NZ_JBBKYA010000002.1"/>
</dbReference>
<gene>
    <name evidence="1" type="ORF">SKC38_04350</name>
</gene>
<evidence type="ECO:0000313" key="1">
    <source>
        <dbReference type="EMBL" id="MFD3275456.1"/>
    </source>
</evidence>
<organism evidence="1 2">
    <name type="scientific">Aquirufa echingensis</name>
    <dbReference type="NCBI Taxonomy" id="3096516"/>
    <lineage>
        <taxon>Bacteria</taxon>
        <taxon>Pseudomonadati</taxon>
        <taxon>Bacteroidota</taxon>
        <taxon>Cytophagia</taxon>
        <taxon>Cytophagales</taxon>
        <taxon>Flectobacillaceae</taxon>
        <taxon>Aquirufa</taxon>
    </lineage>
</organism>
<protein>
    <recommendedName>
        <fullName evidence="3">DUF4393 domain-containing protein</fullName>
    </recommendedName>
</protein>
<comment type="caution">
    <text evidence="1">The sequence shown here is derived from an EMBL/GenBank/DDBJ whole genome shotgun (WGS) entry which is preliminary data.</text>
</comment>
<evidence type="ECO:0008006" key="3">
    <source>
        <dbReference type="Google" id="ProtNLM"/>
    </source>
</evidence>